<proteinExistence type="predicted"/>
<dbReference type="GO" id="GO:0005391">
    <property type="term" value="F:P-type sodium:potassium-exchanging transporter activity"/>
    <property type="evidence" value="ECO:0007669"/>
    <property type="project" value="TreeGrafter"/>
</dbReference>
<dbReference type="GO" id="GO:0005524">
    <property type="term" value="F:ATP binding"/>
    <property type="evidence" value="ECO:0007669"/>
    <property type="project" value="UniProtKB-KW"/>
</dbReference>
<dbReference type="Gene3D" id="3.40.1110.10">
    <property type="entry name" value="Calcium-transporting ATPase, cytoplasmic domain N"/>
    <property type="match status" value="1"/>
</dbReference>
<dbReference type="EMBL" id="CCYA01000250">
    <property type="protein sequence ID" value="CEH14903.1"/>
    <property type="molecule type" value="Genomic_DNA"/>
</dbReference>
<evidence type="ECO:0000259" key="11">
    <source>
        <dbReference type="SMART" id="SM00831"/>
    </source>
</evidence>
<keyword evidence="7 10" id="KW-1133">Transmembrane helix</keyword>
<dbReference type="InterPro" id="IPR004014">
    <property type="entry name" value="ATPase_P-typ_cation-transptr_N"/>
</dbReference>
<dbReference type="PROSITE" id="PS00154">
    <property type="entry name" value="ATPASE_E1_E2"/>
    <property type="match status" value="1"/>
</dbReference>
<keyword evidence="13" id="KW-1185">Reference proteome</keyword>
<feature type="transmembrane region" description="Helical" evidence="10">
    <location>
        <begin position="397"/>
        <end position="422"/>
    </location>
</feature>
<dbReference type="Proteomes" id="UP000054845">
    <property type="component" value="Unassembled WGS sequence"/>
</dbReference>
<dbReference type="InterPro" id="IPR036412">
    <property type="entry name" value="HAD-like_sf"/>
</dbReference>
<name>A0A0P1BG61_9BASI</name>
<dbReference type="InterPro" id="IPR018303">
    <property type="entry name" value="ATPase_P-typ_P_site"/>
</dbReference>
<dbReference type="InterPro" id="IPR023299">
    <property type="entry name" value="ATPase_P-typ_cyto_dom_N"/>
</dbReference>
<evidence type="ECO:0000256" key="8">
    <source>
        <dbReference type="ARBA" id="ARBA00023136"/>
    </source>
</evidence>
<evidence type="ECO:0000256" key="6">
    <source>
        <dbReference type="ARBA" id="ARBA00022967"/>
    </source>
</evidence>
<evidence type="ECO:0000313" key="12">
    <source>
        <dbReference type="EMBL" id="CEH14903.1"/>
    </source>
</evidence>
<keyword evidence="3 10" id="KW-0812">Transmembrane</keyword>
<evidence type="ECO:0000256" key="2">
    <source>
        <dbReference type="ARBA" id="ARBA00022475"/>
    </source>
</evidence>
<feature type="region of interest" description="Disordered" evidence="9">
    <location>
        <begin position="67"/>
        <end position="90"/>
    </location>
</feature>
<dbReference type="PANTHER" id="PTHR43294:SF21">
    <property type="entry name" value="CATION TRANSPORTING ATPASE"/>
    <property type="match status" value="1"/>
</dbReference>
<feature type="region of interest" description="Disordered" evidence="9">
    <location>
        <begin position="1"/>
        <end position="50"/>
    </location>
</feature>
<feature type="transmembrane region" description="Helical" evidence="10">
    <location>
        <begin position="961"/>
        <end position="989"/>
    </location>
</feature>
<evidence type="ECO:0000256" key="10">
    <source>
        <dbReference type="SAM" id="Phobius"/>
    </source>
</evidence>
<dbReference type="SFLD" id="SFLDS00003">
    <property type="entry name" value="Haloacid_Dehalogenase"/>
    <property type="match status" value="1"/>
</dbReference>
<dbReference type="FunFam" id="3.40.50.1000:FF:000001">
    <property type="entry name" value="Phospholipid-transporting ATPase IC"/>
    <property type="match status" value="1"/>
</dbReference>
<feature type="transmembrane region" description="Helical" evidence="10">
    <location>
        <begin position="1095"/>
        <end position="1113"/>
    </location>
</feature>
<dbReference type="SUPFAM" id="SSF56784">
    <property type="entry name" value="HAD-like"/>
    <property type="match status" value="1"/>
</dbReference>
<keyword evidence="8 10" id="KW-0472">Membrane</keyword>
<dbReference type="GO" id="GO:1902600">
    <property type="term" value="P:proton transmembrane transport"/>
    <property type="evidence" value="ECO:0007669"/>
    <property type="project" value="TreeGrafter"/>
</dbReference>
<dbReference type="GO" id="GO:0005886">
    <property type="term" value="C:plasma membrane"/>
    <property type="evidence" value="ECO:0007669"/>
    <property type="project" value="UniProtKB-SubCell"/>
</dbReference>
<dbReference type="PANTHER" id="PTHR43294">
    <property type="entry name" value="SODIUM/POTASSIUM-TRANSPORTING ATPASE SUBUNIT ALPHA"/>
    <property type="match status" value="1"/>
</dbReference>
<dbReference type="InterPro" id="IPR001757">
    <property type="entry name" value="P_typ_ATPase"/>
</dbReference>
<reference evidence="12 13" key="1">
    <citation type="submission" date="2014-09" db="EMBL/GenBank/DDBJ databases">
        <authorList>
            <person name="Magalhaes I.L.F."/>
            <person name="Oliveira U."/>
            <person name="Santos F.R."/>
            <person name="Vidigal T.H.D.A."/>
            <person name="Brescovit A.D."/>
            <person name="Santos A.J."/>
        </authorList>
    </citation>
    <scope>NUCLEOTIDE SEQUENCE [LARGE SCALE GENOMIC DNA]</scope>
</reference>
<dbReference type="Gene3D" id="3.40.50.1000">
    <property type="entry name" value="HAD superfamily/HAD-like"/>
    <property type="match status" value="1"/>
</dbReference>
<dbReference type="InterPro" id="IPR044492">
    <property type="entry name" value="P_typ_ATPase_HD_dom"/>
</dbReference>
<evidence type="ECO:0000313" key="13">
    <source>
        <dbReference type="Proteomes" id="UP000054845"/>
    </source>
</evidence>
<feature type="transmembrane region" description="Helical" evidence="10">
    <location>
        <begin position="238"/>
        <end position="257"/>
    </location>
</feature>
<dbReference type="Pfam" id="PF00122">
    <property type="entry name" value="E1-E2_ATPase"/>
    <property type="match status" value="1"/>
</dbReference>
<dbReference type="SUPFAM" id="SSF81653">
    <property type="entry name" value="Calcium ATPase, transduction domain A"/>
    <property type="match status" value="1"/>
</dbReference>
<dbReference type="GO" id="GO:0036376">
    <property type="term" value="P:sodium ion export across plasma membrane"/>
    <property type="evidence" value="ECO:0007669"/>
    <property type="project" value="TreeGrafter"/>
</dbReference>
<dbReference type="PRINTS" id="PR00119">
    <property type="entry name" value="CATATPASE"/>
</dbReference>
<feature type="transmembrane region" description="Helical" evidence="10">
    <location>
        <begin position="921"/>
        <end position="940"/>
    </location>
</feature>
<comment type="subcellular location">
    <subcellularLocation>
        <location evidence="1">Cell membrane</location>
        <topology evidence="1">Multi-pass membrane protein</topology>
    </subcellularLocation>
</comment>
<keyword evidence="6" id="KW-1278">Translocase</keyword>
<dbReference type="Gene3D" id="1.20.1110.10">
    <property type="entry name" value="Calcium-transporting ATPase, transmembrane domain"/>
    <property type="match status" value="1"/>
</dbReference>
<dbReference type="Pfam" id="PF08282">
    <property type="entry name" value="Hydrolase_3"/>
    <property type="match status" value="1"/>
</dbReference>
<dbReference type="SFLD" id="SFLDG00002">
    <property type="entry name" value="C1.7:_P-type_atpase_like"/>
    <property type="match status" value="1"/>
</dbReference>
<feature type="transmembrane region" description="Helical" evidence="10">
    <location>
        <begin position="892"/>
        <end position="915"/>
    </location>
</feature>
<dbReference type="InterPro" id="IPR059000">
    <property type="entry name" value="ATPase_P-type_domA"/>
</dbReference>
<feature type="domain" description="Cation-transporting P-type ATPase N-terminal" evidence="11">
    <location>
        <begin position="131"/>
        <end position="204"/>
    </location>
</feature>
<dbReference type="AlphaFoldDB" id="A0A0P1BG61"/>
<dbReference type="GO" id="GO:0030007">
    <property type="term" value="P:intracellular potassium ion homeostasis"/>
    <property type="evidence" value="ECO:0007669"/>
    <property type="project" value="TreeGrafter"/>
</dbReference>
<feature type="transmembrane region" description="Helical" evidence="10">
    <location>
        <begin position="180"/>
        <end position="203"/>
    </location>
</feature>
<dbReference type="InterPro" id="IPR008250">
    <property type="entry name" value="ATPase_P-typ_transduc_dom_A_sf"/>
</dbReference>
<feature type="transmembrane region" description="Helical" evidence="10">
    <location>
        <begin position="1027"/>
        <end position="1043"/>
    </location>
</feature>
<dbReference type="SMART" id="SM00831">
    <property type="entry name" value="Cation_ATPase_N"/>
    <property type="match status" value="1"/>
</dbReference>
<dbReference type="InterPro" id="IPR023298">
    <property type="entry name" value="ATPase_P-typ_TM_dom_sf"/>
</dbReference>
<dbReference type="OrthoDB" id="158672at2759"/>
<feature type="transmembrane region" description="Helical" evidence="10">
    <location>
        <begin position="442"/>
        <end position="465"/>
    </location>
</feature>
<evidence type="ECO:0000256" key="3">
    <source>
        <dbReference type="ARBA" id="ARBA00022692"/>
    </source>
</evidence>
<organism evidence="12 13">
    <name type="scientific">Ceraceosorus bombacis</name>
    <dbReference type="NCBI Taxonomy" id="401625"/>
    <lineage>
        <taxon>Eukaryota</taxon>
        <taxon>Fungi</taxon>
        <taxon>Dikarya</taxon>
        <taxon>Basidiomycota</taxon>
        <taxon>Ustilaginomycotina</taxon>
        <taxon>Exobasidiomycetes</taxon>
        <taxon>Ceraceosorales</taxon>
        <taxon>Ceraceosoraceae</taxon>
        <taxon>Ceraceosorus</taxon>
    </lineage>
</organism>
<dbReference type="GO" id="GO:0016887">
    <property type="term" value="F:ATP hydrolysis activity"/>
    <property type="evidence" value="ECO:0007669"/>
    <property type="project" value="InterPro"/>
</dbReference>
<keyword evidence="2" id="KW-1003">Cell membrane</keyword>
<dbReference type="InterPro" id="IPR050510">
    <property type="entry name" value="Cation_transp_ATPase_P-type"/>
</dbReference>
<dbReference type="Gene3D" id="2.70.150.10">
    <property type="entry name" value="Calcium-transporting ATPase, cytoplasmic transduction domain A"/>
    <property type="match status" value="1"/>
</dbReference>
<dbReference type="SUPFAM" id="SSF81660">
    <property type="entry name" value="Metal cation-transporting ATPase, ATP-binding domain N"/>
    <property type="match status" value="1"/>
</dbReference>
<dbReference type="InterPro" id="IPR006068">
    <property type="entry name" value="ATPase_P-typ_cation-transptr_C"/>
</dbReference>
<protein>
    <submittedName>
        <fullName evidence="12">Sodium-potassium atpase</fullName>
    </submittedName>
</protein>
<dbReference type="InterPro" id="IPR023214">
    <property type="entry name" value="HAD_sf"/>
</dbReference>
<evidence type="ECO:0000256" key="4">
    <source>
        <dbReference type="ARBA" id="ARBA00022741"/>
    </source>
</evidence>
<dbReference type="SUPFAM" id="SSF81665">
    <property type="entry name" value="Calcium ATPase, transmembrane domain M"/>
    <property type="match status" value="1"/>
</dbReference>
<evidence type="ECO:0000256" key="7">
    <source>
        <dbReference type="ARBA" id="ARBA00022989"/>
    </source>
</evidence>
<sequence>MTDRSDSVTSSKDASDARDGTTHSHDAEKDIEMQGQDVIEPEPTVKSPTNINFGRIGDDAAARRMKREKTLERQHSIGSLGRPAPRGDPNARLAMNYRTMSLVMSTGGLADAPQRHRKGERKTLKDFSNLEWHKLSVEDVLHRLGVSPAGGLDADQAKRRISQYGPNRMSKPQSQLLRKLFGYVFGGFGSLLIGGAIICFLAWKPLGNPNPQASNLALAVVLLIVVPLGNPNPQASNLALAVVLLIVIVLTTIFNAWQDWSTSRVMASIGNMLPQDVLVLRDGSKRTVPASELTRGDIVVLSMGQKIAADMRIIEVGSELSFDRSSLTGESDAILATVESTDDNYLESRNVCMAGTSCVGGSGLAIVTAIGDSTVLGRLTKLSSAPKTERTTLEKEIFYFIITITALAFTVAIICIIVWAAYLRPKHPDFMSVSQLLVNVVSILISFIPEGLPICVTLSLTAIAAKLRKSRVLAKSLGVCETLGSVNVLCSDKTGTLTQNKMFVQSCGVHGFDSNPQDAAKQITIDAPIGDCLRQLAHVGAICTAASFDESTPANVPLAQRKIHGDATDQACFRYSEETFGVDRANSGWQVLSRLAFNSKNKFALHVAGAIEGEKGADRKRLDETLGMEAARFDACDNAILFAKGAPDILFKRCSSVLDASGQIVPLTPERQAHLTTLQLSWANRGQRVLLFARRVIDRPLSELAEPQLIELSQSLTVIGLVGIVDPPRPEIPNVVKVCRGAGVRFAMVTGDFEGTAVAIARQIGLVTASKVHKFEDLAALTLPEYDFLADNDPEDWNNVCAFDELVFARTTPDQKLRIVEEFRKRGAVVGMSGDGVNDAPALKSADVGIAMGNGSAVAMEAADLVLLDDFSSILDALLYGRLCFDNLRKSVAYLLPAGSFSELIPVLLAFFVGLPQALNNLQMIFICCFTDLAPSLSLVHEKPEANLLARKPRSVKHDRLIDVKTLAHAYFAVGVPYALIASALAFAFMQENGVPFSDIVAKYGAGTVQTEDPARFQEVLNQANTIYFWALISMQWFNLFAMRTRKLSIFQQAPIGNKSTQNLFLFPALAISLVMGIIVSYPQTFQNIFLTRPIVGKYIGISMACGLALLVIDEVRKLLIRTFPNSLFPAKAAW</sequence>
<dbReference type="STRING" id="401625.A0A0P1BG61"/>
<evidence type="ECO:0000256" key="9">
    <source>
        <dbReference type="SAM" id="MobiDB-lite"/>
    </source>
</evidence>
<accession>A0A0P1BG61</accession>
<dbReference type="GO" id="GO:0006883">
    <property type="term" value="P:intracellular sodium ion homeostasis"/>
    <property type="evidence" value="ECO:0007669"/>
    <property type="project" value="TreeGrafter"/>
</dbReference>
<dbReference type="SFLD" id="SFLDF00027">
    <property type="entry name" value="p-type_atpase"/>
    <property type="match status" value="1"/>
</dbReference>
<dbReference type="Pfam" id="PF00690">
    <property type="entry name" value="Cation_ATPase_N"/>
    <property type="match status" value="1"/>
</dbReference>
<evidence type="ECO:0000256" key="1">
    <source>
        <dbReference type="ARBA" id="ARBA00004651"/>
    </source>
</evidence>
<feature type="compositionally biased region" description="Basic and acidic residues" evidence="9">
    <location>
        <begin position="13"/>
        <end position="32"/>
    </location>
</feature>
<keyword evidence="4" id="KW-0547">Nucleotide-binding</keyword>
<dbReference type="NCBIfam" id="TIGR01494">
    <property type="entry name" value="ATPase_P-type"/>
    <property type="match status" value="2"/>
</dbReference>
<dbReference type="GO" id="GO:1990573">
    <property type="term" value="P:potassium ion import across plasma membrane"/>
    <property type="evidence" value="ECO:0007669"/>
    <property type="project" value="TreeGrafter"/>
</dbReference>
<dbReference type="Pfam" id="PF00689">
    <property type="entry name" value="Cation_ATPase_C"/>
    <property type="match status" value="1"/>
</dbReference>
<dbReference type="Pfam" id="PF13246">
    <property type="entry name" value="Cation_ATPase"/>
    <property type="match status" value="1"/>
</dbReference>
<evidence type="ECO:0000256" key="5">
    <source>
        <dbReference type="ARBA" id="ARBA00022840"/>
    </source>
</evidence>
<feature type="transmembrane region" description="Helical" evidence="10">
    <location>
        <begin position="1064"/>
        <end position="1083"/>
    </location>
</feature>
<keyword evidence="5" id="KW-0067">ATP-binding</keyword>